<keyword evidence="3" id="KW-1185">Reference proteome</keyword>
<dbReference type="EC" id="2.1.1.-" evidence="2"/>
<evidence type="ECO:0000313" key="3">
    <source>
        <dbReference type="Proteomes" id="UP001595796"/>
    </source>
</evidence>
<dbReference type="Proteomes" id="UP001595796">
    <property type="component" value="Unassembled WGS sequence"/>
</dbReference>
<dbReference type="SUPFAM" id="SSF82199">
    <property type="entry name" value="SET domain"/>
    <property type="match status" value="1"/>
</dbReference>
<name>A0ABV9YZ50_9HYPH</name>
<feature type="domain" description="SET" evidence="1">
    <location>
        <begin position="7"/>
        <end position="120"/>
    </location>
</feature>
<proteinExistence type="predicted"/>
<dbReference type="GO" id="GO:0008168">
    <property type="term" value="F:methyltransferase activity"/>
    <property type="evidence" value="ECO:0007669"/>
    <property type="project" value="UniProtKB-KW"/>
</dbReference>
<dbReference type="Pfam" id="PF00856">
    <property type="entry name" value="SET"/>
    <property type="match status" value="1"/>
</dbReference>
<comment type="caution">
    <text evidence="2">The sequence shown here is derived from an EMBL/GenBank/DDBJ whole genome shotgun (WGS) entry which is preliminary data.</text>
</comment>
<sequence>MSYTNFDLVEVRTIGADHKSIYARRSIPDGTLLGCFDGEAMVAELADLETQKGTDSFFWRQSVHLRIVGTQLLYLLPVKEPDGVDYLNHNCRANARVEDQLYVYAAREIAAGEEILADYRTFNLVSEDIPCWCPEPRCLI</sequence>
<keyword evidence="2" id="KW-0808">Transferase</keyword>
<reference evidence="3" key="1">
    <citation type="journal article" date="2019" name="Int. J. Syst. Evol. Microbiol.">
        <title>The Global Catalogue of Microorganisms (GCM) 10K type strain sequencing project: providing services to taxonomists for standard genome sequencing and annotation.</title>
        <authorList>
            <consortium name="The Broad Institute Genomics Platform"/>
            <consortium name="The Broad Institute Genome Sequencing Center for Infectious Disease"/>
            <person name="Wu L."/>
            <person name="Ma J."/>
        </authorList>
    </citation>
    <scope>NUCLEOTIDE SEQUENCE [LARGE SCALE GENOMIC DNA]</scope>
    <source>
        <strain evidence="3">CGMCC 1.16444</strain>
    </source>
</reference>
<evidence type="ECO:0000313" key="2">
    <source>
        <dbReference type="EMBL" id="MFC5067097.1"/>
    </source>
</evidence>
<dbReference type="GO" id="GO:0032259">
    <property type="term" value="P:methylation"/>
    <property type="evidence" value="ECO:0007669"/>
    <property type="project" value="UniProtKB-KW"/>
</dbReference>
<evidence type="ECO:0000259" key="1">
    <source>
        <dbReference type="PROSITE" id="PS50280"/>
    </source>
</evidence>
<dbReference type="InterPro" id="IPR046341">
    <property type="entry name" value="SET_dom_sf"/>
</dbReference>
<gene>
    <name evidence="2" type="ORF">ACFPFW_03600</name>
</gene>
<protein>
    <submittedName>
        <fullName evidence="2">SET domain-containing protein</fullName>
        <ecNumber evidence="2">2.1.1.-</ecNumber>
    </submittedName>
</protein>
<dbReference type="PROSITE" id="PS50280">
    <property type="entry name" value="SET"/>
    <property type="match status" value="1"/>
</dbReference>
<accession>A0ABV9YZ50</accession>
<dbReference type="CDD" id="cd08161">
    <property type="entry name" value="SET"/>
    <property type="match status" value="1"/>
</dbReference>
<keyword evidence="2" id="KW-0489">Methyltransferase</keyword>
<dbReference type="RefSeq" id="WP_114957491.1">
    <property type="nucleotide sequence ID" value="NZ_JBHSJF010000003.1"/>
</dbReference>
<dbReference type="InterPro" id="IPR001214">
    <property type="entry name" value="SET_dom"/>
</dbReference>
<dbReference type="Gene3D" id="2.170.270.10">
    <property type="entry name" value="SET domain"/>
    <property type="match status" value="1"/>
</dbReference>
<organism evidence="2 3">
    <name type="scientific">Flaviflagellibacter deserti</name>
    <dbReference type="NCBI Taxonomy" id="2267266"/>
    <lineage>
        <taxon>Bacteria</taxon>
        <taxon>Pseudomonadati</taxon>
        <taxon>Pseudomonadota</taxon>
        <taxon>Alphaproteobacteria</taxon>
        <taxon>Hyphomicrobiales</taxon>
        <taxon>Flaviflagellibacter</taxon>
    </lineage>
</organism>
<dbReference type="EMBL" id="JBHSJF010000003">
    <property type="protein sequence ID" value="MFC5067097.1"/>
    <property type="molecule type" value="Genomic_DNA"/>
</dbReference>